<proteinExistence type="predicted"/>
<dbReference type="PROSITE" id="PS51186">
    <property type="entry name" value="GNAT"/>
    <property type="match status" value="1"/>
</dbReference>
<evidence type="ECO:0000313" key="3">
    <source>
        <dbReference type="Proteomes" id="UP001057753"/>
    </source>
</evidence>
<reference evidence="2" key="1">
    <citation type="submission" date="2020-06" db="EMBL/GenBank/DDBJ databases">
        <title>Insight into the genomes of haloalkaliphilic bacilli from Kenyan soda lakes.</title>
        <authorList>
            <person name="Mwirichia R."/>
            <person name="Villamizar G.C."/>
            <person name="Poehlein A."/>
            <person name="Mugweru J."/>
            <person name="Kipnyargis A."/>
            <person name="Kiplimo D."/>
            <person name="Orwa P."/>
            <person name="Daniel R."/>
        </authorList>
    </citation>
    <scope>NUCLEOTIDE SEQUENCE</scope>
    <source>
        <strain evidence="2">B1096_S55</strain>
    </source>
</reference>
<name>A0A9Q4G177_SALAG</name>
<dbReference type="SUPFAM" id="SSF55729">
    <property type="entry name" value="Acyl-CoA N-acyltransferases (Nat)"/>
    <property type="match status" value="1"/>
</dbReference>
<comment type="caution">
    <text evidence="2">The sequence shown here is derived from an EMBL/GenBank/DDBJ whole genome shotgun (WGS) entry which is preliminary data.</text>
</comment>
<dbReference type="InterPro" id="IPR016181">
    <property type="entry name" value="Acyl_CoA_acyltransferase"/>
</dbReference>
<dbReference type="Proteomes" id="UP001057753">
    <property type="component" value="Unassembled WGS sequence"/>
</dbReference>
<sequence length="150" mass="16930">MTFIIREAREEDVLKIQHFISKAGVSLETVPNGWEPYILAEDTMESIVATAALQVIPTNAYLIRSLVVDSEQVSGSFLIKMLETTIQYAREKGAKCVYFIVKQGGDMMESLGFTLLSKEDIPKELKQLNEVKDYLKKGYPVYCLQEVGDK</sequence>
<organism evidence="2 3">
    <name type="scientific">Salipaludibacillus agaradhaerens</name>
    <name type="common">Bacillus agaradhaerens</name>
    <dbReference type="NCBI Taxonomy" id="76935"/>
    <lineage>
        <taxon>Bacteria</taxon>
        <taxon>Bacillati</taxon>
        <taxon>Bacillota</taxon>
        <taxon>Bacilli</taxon>
        <taxon>Bacillales</taxon>
        <taxon>Bacillaceae</taxon>
    </lineage>
</organism>
<dbReference type="RefSeq" id="WP_257822977.1">
    <property type="nucleotide sequence ID" value="NZ_JABXYM010000002.1"/>
</dbReference>
<accession>A0A9Q4G177</accession>
<evidence type="ECO:0000313" key="2">
    <source>
        <dbReference type="EMBL" id="MCR6098569.1"/>
    </source>
</evidence>
<gene>
    <name evidence="2" type="ORF">HXA33_18850</name>
</gene>
<dbReference type="AlphaFoldDB" id="A0A9Q4G177"/>
<evidence type="ECO:0000259" key="1">
    <source>
        <dbReference type="PROSITE" id="PS51186"/>
    </source>
</evidence>
<protein>
    <recommendedName>
        <fullName evidence="1">N-acetyltransferase domain-containing protein</fullName>
    </recommendedName>
</protein>
<dbReference type="InterPro" id="IPR000182">
    <property type="entry name" value="GNAT_dom"/>
</dbReference>
<feature type="domain" description="N-acetyltransferase" evidence="1">
    <location>
        <begin position="3"/>
        <end position="130"/>
    </location>
</feature>
<dbReference type="EMBL" id="JABXYM010000002">
    <property type="protein sequence ID" value="MCR6098569.1"/>
    <property type="molecule type" value="Genomic_DNA"/>
</dbReference>
<dbReference type="Gene3D" id="3.40.630.30">
    <property type="match status" value="1"/>
</dbReference>
<dbReference type="GO" id="GO:0016747">
    <property type="term" value="F:acyltransferase activity, transferring groups other than amino-acyl groups"/>
    <property type="evidence" value="ECO:0007669"/>
    <property type="project" value="InterPro"/>
</dbReference>
<keyword evidence="3" id="KW-1185">Reference proteome</keyword>